<dbReference type="SUPFAM" id="SSF54913">
    <property type="entry name" value="GlnB-like"/>
    <property type="match status" value="1"/>
</dbReference>
<dbReference type="InterPro" id="IPR015867">
    <property type="entry name" value="N-reg_PII/ATP_PRibTrfase_C"/>
</dbReference>
<dbReference type="PANTHER" id="PTHR23419:SF8">
    <property type="entry name" value="FI09726P"/>
    <property type="match status" value="1"/>
</dbReference>
<proteinExistence type="inferred from homology"/>
<dbReference type="PANTHER" id="PTHR23419">
    <property type="entry name" value="DIVALENT CATION TOLERANCE CUTA-RELATED"/>
    <property type="match status" value="1"/>
</dbReference>
<dbReference type="AlphaFoldDB" id="A0A6A1UU04"/>
<dbReference type="Proteomes" id="UP000516437">
    <property type="component" value="Chromosome 8"/>
</dbReference>
<protein>
    <submittedName>
        <fullName evidence="2">Protein CutA, chloroplastic</fullName>
    </submittedName>
</protein>
<dbReference type="Gene3D" id="3.30.70.120">
    <property type="match status" value="1"/>
</dbReference>
<dbReference type="InterPro" id="IPR011322">
    <property type="entry name" value="N-reg_PII-like_a/b"/>
</dbReference>
<name>A0A6A1UU04_9ROSI</name>
<organism evidence="2 3">
    <name type="scientific">Morella rubra</name>
    <name type="common">Chinese bayberry</name>
    <dbReference type="NCBI Taxonomy" id="262757"/>
    <lineage>
        <taxon>Eukaryota</taxon>
        <taxon>Viridiplantae</taxon>
        <taxon>Streptophyta</taxon>
        <taxon>Embryophyta</taxon>
        <taxon>Tracheophyta</taxon>
        <taxon>Spermatophyta</taxon>
        <taxon>Magnoliopsida</taxon>
        <taxon>eudicotyledons</taxon>
        <taxon>Gunneridae</taxon>
        <taxon>Pentapetalae</taxon>
        <taxon>rosids</taxon>
        <taxon>fabids</taxon>
        <taxon>Fagales</taxon>
        <taxon>Myricaceae</taxon>
        <taxon>Morella</taxon>
    </lineage>
</organism>
<reference evidence="2 3" key="1">
    <citation type="journal article" date="2019" name="Plant Biotechnol. J.">
        <title>The red bayberry genome and genetic basis of sex determination.</title>
        <authorList>
            <person name="Jia H.M."/>
            <person name="Jia H.J."/>
            <person name="Cai Q.L."/>
            <person name="Wang Y."/>
            <person name="Zhao H.B."/>
            <person name="Yang W.F."/>
            <person name="Wang G.Y."/>
            <person name="Li Y.H."/>
            <person name="Zhan D.L."/>
            <person name="Shen Y.T."/>
            <person name="Niu Q.F."/>
            <person name="Chang L."/>
            <person name="Qiu J."/>
            <person name="Zhao L."/>
            <person name="Xie H.B."/>
            <person name="Fu W.Y."/>
            <person name="Jin J."/>
            <person name="Li X.W."/>
            <person name="Jiao Y."/>
            <person name="Zhou C.C."/>
            <person name="Tu T."/>
            <person name="Chai C.Y."/>
            <person name="Gao J.L."/>
            <person name="Fan L.J."/>
            <person name="van de Weg E."/>
            <person name="Wang J.Y."/>
            <person name="Gao Z.S."/>
        </authorList>
    </citation>
    <scope>NUCLEOTIDE SEQUENCE [LARGE SCALE GENOMIC DNA]</scope>
    <source>
        <tissue evidence="2">Leaves</tissue>
    </source>
</reference>
<dbReference type="Pfam" id="PF03091">
    <property type="entry name" value="CutA1"/>
    <property type="match status" value="1"/>
</dbReference>
<accession>A0A6A1UU04</accession>
<evidence type="ECO:0000313" key="2">
    <source>
        <dbReference type="EMBL" id="KAB1203889.1"/>
    </source>
</evidence>
<evidence type="ECO:0000313" key="3">
    <source>
        <dbReference type="Proteomes" id="UP000516437"/>
    </source>
</evidence>
<dbReference type="InterPro" id="IPR004323">
    <property type="entry name" value="Ion_tolerance_CutA"/>
</dbReference>
<dbReference type="EMBL" id="RXIC02000026">
    <property type="protein sequence ID" value="KAB1203889.1"/>
    <property type="molecule type" value="Genomic_DNA"/>
</dbReference>
<gene>
    <name evidence="2" type="ORF">CJ030_MR8G020770</name>
</gene>
<dbReference type="GO" id="GO:0010038">
    <property type="term" value="P:response to metal ion"/>
    <property type="evidence" value="ECO:0007669"/>
    <property type="project" value="InterPro"/>
</dbReference>
<dbReference type="GO" id="GO:0005507">
    <property type="term" value="F:copper ion binding"/>
    <property type="evidence" value="ECO:0007669"/>
    <property type="project" value="TreeGrafter"/>
</dbReference>
<dbReference type="OrthoDB" id="2017693at2759"/>
<evidence type="ECO:0000256" key="1">
    <source>
        <dbReference type="ARBA" id="ARBA00010169"/>
    </source>
</evidence>
<comment type="similarity">
    <text evidence="1">Belongs to the CutA family.</text>
</comment>
<keyword evidence="3" id="KW-1185">Reference proteome</keyword>
<sequence length="171" mass="18820">MASALYSRASSSWCIVSASALRRRLPLVGAFCMLSFGLSNLCLSINSSLKTGCAQSLPFANPLRTRFGDQTPAKSVHTIRMEGSSKTVPSIVVYVTVPNKELGIESVYEWKGEIQTDSEELLIIKTRQSLLEALTEHVKANHEYEVPEVIALPIMGGSLPYLEWIKSSTRD</sequence>
<comment type="caution">
    <text evidence="2">The sequence shown here is derived from an EMBL/GenBank/DDBJ whole genome shotgun (WGS) entry which is preliminary data.</text>
</comment>